<organism evidence="1 2">
    <name type="scientific">Microbacterium keratanolyticum</name>
    <dbReference type="NCBI Taxonomy" id="67574"/>
    <lineage>
        <taxon>Bacteria</taxon>
        <taxon>Bacillati</taxon>
        <taxon>Actinomycetota</taxon>
        <taxon>Actinomycetes</taxon>
        <taxon>Micrococcales</taxon>
        <taxon>Microbacteriaceae</taxon>
        <taxon>Microbacterium</taxon>
    </lineage>
</organism>
<keyword evidence="2" id="KW-1185">Reference proteome</keyword>
<sequence length="362" mass="40446">MTEELGEIAARINTNPLGRLMHGQRELFHSNLVGWFFEVLPDAADAVFRSYAPEGVDRGRFPEREPKNMDLVFHWPDRAPVVIENKVFSLPGKKQLDAYEATTRTWPHAPGLVLLSVSAPGFDAGNWQHLRYGDLATRIRAALPETETQTYEVETMRHYADLIEDLQRLIDTVDVRSDSETVWQNSTVNEVIGSSQMRAALHKARAQRVARAINDAIPTLEQPSGSGMTRAKPLVEAFEYVRIDGVDLHIGWQLQGDDFRRTAIYYDAPYKGDSDASRHQREEFSRQHPQFFTFPSPLAQKHHGRGEFNHFAPESVLKYVRVPGMTIAELKAAAAAVHAEIVAMRPSGGAGAKPATATRAAP</sequence>
<reference evidence="1" key="2">
    <citation type="submission" date="2023-01" db="EMBL/GenBank/DDBJ databases">
        <authorList>
            <person name="Sun Q."/>
            <person name="Evtushenko L."/>
        </authorList>
    </citation>
    <scope>NUCLEOTIDE SEQUENCE</scope>
    <source>
        <strain evidence="1">VKM Ac-1958</strain>
    </source>
</reference>
<dbReference type="AlphaFoldDB" id="A0A9W6HU98"/>
<evidence type="ECO:0008006" key="3">
    <source>
        <dbReference type="Google" id="ProtNLM"/>
    </source>
</evidence>
<proteinExistence type="predicted"/>
<evidence type="ECO:0000313" key="1">
    <source>
        <dbReference type="EMBL" id="GLK03042.1"/>
    </source>
</evidence>
<gene>
    <name evidence="1" type="ORF">GCM10017596_27570</name>
</gene>
<dbReference type="Proteomes" id="UP001142325">
    <property type="component" value="Unassembled WGS sequence"/>
</dbReference>
<dbReference type="RefSeq" id="WP_204937849.1">
    <property type="nucleotide sequence ID" value="NZ_BAAAUM010000002.1"/>
</dbReference>
<reference evidence="1" key="1">
    <citation type="journal article" date="2014" name="Int. J. Syst. Evol. Microbiol.">
        <title>Complete genome sequence of Corynebacterium casei LMG S-19264T (=DSM 44701T), isolated from a smear-ripened cheese.</title>
        <authorList>
            <consortium name="US DOE Joint Genome Institute (JGI-PGF)"/>
            <person name="Walter F."/>
            <person name="Albersmeier A."/>
            <person name="Kalinowski J."/>
            <person name="Ruckert C."/>
        </authorList>
    </citation>
    <scope>NUCLEOTIDE SEQUENCE</scope>
    <source>
        <strain evidence="1">VKM Ac-1958</strain>
    </source>
</reference>
<comment type="caution">
    <text evidence="1">The sequence shown here is derived from an EMBL/GenBank/DDBJ whole genome shotgun (WGS) entry which is preliminary data.</text>
</comment>
<evidence type="ECO:0000313" key="2">
    <source>
        <dbReference type="Proteomes" id="UP001142325"/>
    </source>
</evidence>
<protein>
    <recommendedName>
        <fullName evidence="3">PD-(D/E)XK nuclease superfamily protein</fullName>
    </recommendedName>
</protein>
<accession>A0A9W6HU98</accession>
<dbReference type="EMBL" id="BSET01000002">
    <property type="protein sequence ID" value="GLK03042.1"/>
    <property type="molecule type" value="Genomic_DNA"/>
</dbReference>
<name>A0A9W6HU98_9MICO</name>